<feature type="region of interest" description="Disordered" evidence="16">
    <location>
        <begin position="1"/>
        <end position="38"/>
    </location>
</feature>
<evidence type="ECO:0000256" key="14">
    <source>
        <dbReference type="PIRSR" id="PIRSR628472-2"/>
    </source>
</evidence>
<evidence type="ECO:0000256" key="4">
    <source>
        <dbReference type="ARBA" id="ARBA00022723"/>
    </source>
</evidence>
<dbReference type="PANTHER" id="PTHR10190">
    <property type="entry name" value="EYES ABSENT"/>
    <property type="match status" value="1"/>
</dbReference>
<evidence type="ECO:0000256" key="11">
    <source>
        <dbReference type="ARBA" id="ARBA00023242"/>
    </source>
</evidence>
<keyword evidence="8 15" id="KW-0805">Transcription regulation</keyword>
<dbReference type="GO" id="GO:0030154">
    <property type="term" value="P:cell differentiation"/>
    <property type="evidence" value="ECO:0007669"/>
    <property type="project" value="TreeGrafter"/>
</dbReference>
<dbReference type="GO" id="GO:0004725">
    <property type="term" value="F:protein tyrosine phosphatase activity"/>
    <property type="evidence" value="ECO:0007669"/>
    <property type="project" value="UniProtKB-EC"/>
</dbReference>
<evidence type="ECO:0000256" key="10">
    <source>
        <dbReference type="ARBA" id="ARBA00023163"/>
    </source>
</evidence>
<dbReference type="GO" id="GO:0005634">
    <property type="term" value="C:nucleus"/>
    <property type="evidence" value="ECO:0007669"/>
    <property type="project" value="UniProtKB-SubCell"/>
</dbReference>
<keyword evidence="7 15" id="KW-0904">Protein phosphatase</keyword>
<protein>
    <recommendedName>
        <fullName evidence="15">Eyes absent homolog</fullName>
        <ecNumber evidence="15">3.1.3.48</ecNumber>
    </recommendedName>
</protein>
<dbReference type="PANTHER" id="PTHR10190:SF16">
    <property type="entry name" value="DEVELOPMENTAL PROTEIN EYES ABSENT"/>
    <property type="match status" value="1"/>
</dbReference>
<evidence type="ECO:0000256" key="9">
    <source>
        <dbReference type="ARBA" id="ARBA00023159"/>
    </source>
</evidence>
<dbReference type="Gene3D" id="3.40.50.12350">
    <property type="match status" value="1"/>
</dbReference>
<dbReference type="EMBL" id="AB594199">
    <property type="protein sequence ID" value="BAJ22814.1"/>
    <property type="molecule type" value="mRNA"/>
</dbReference>
<evidence type="ECO:0000256" key="6">
    <source>
        <dbReference type="ARBA" id="ARBA00022842"/>
    </source>
</evidence>
<comment type="similarity">
    <text evidence="2 15">Belongs to the HAD-like hydrolase superfamily. EYA family.</text>
</comment>
<reference evidence="17" key="1">
    <citation type="submission" date="2010-10" db="EMBL/GenBank/DDBJ databases">
        <title>First description of the Eyes absent family in the jellyfish Cladonema radiatum and the conservation of the retinal determination cascade.</title>
        <authorList>
            <person name="Graziussi D.F."/>
            <person name="Suga H."/>
            <person name="Schmidt V."/>
            <person name="Gehring W.J."/>
        </authorList>
    </citation>
    <scope>NUCLEOTIDE SEQUENCE</scope>
</reference>
<comment type="catalytic activity">
    <reaction evidence="12 15">
        <text>O-phospho-L-tyrosyl-[protein] + H2O = L-tyrosyl-[protein] + phosphate</text>
        <dbReference type="Rhea" id="RHEA:10684"/>
        <dbReference type="Rhea" id="RHEA-COMP:10136"/>
        <dbReference type="Rhea" id="RHEA-COMP:20101"/>
        <dbReference type="ChEBI" id="CHEBI:15377"/>
        <dbReference type="ChEBI" id="CHEBI:43474"/>
        <dbReference type="ChEBI" id="CHEBI:46858"/>
        <dbReference type="ChEBI" id="CHEBI:61978"/>
        <dbReference type="EC" id="3.1.3.48"/>
    </reaction>
</comment>
<dbReference type="SFLD" id="SFLDG01129">
    <property type="entry name" value="C1.5:_HAD__Beta-PGM__Phosphata"/>
    <property type="match status" value="1"/>
</dbReference>
<dbReference type="InterPro" id="IPR042577">
    <property type="entry name" value="EYA_dom_metazoan"/>
</dbReference>
<dbReference type="InterPro" id="IPR028472">
    <property type="entry name" value="EYA"/>
</dbReference>
<proteinExistence type="evidence at transcript level"/>
<dbReference type="GO" id="GO:2001240">
    <property type="term" value="P:negative regulation of extrinsic apoptotic signaling pathway in absence of ligand"/>
    <property type="evidence" value="ECO:0007669"/>
    <property type="project" value="TreeGrafter"/>
</dbReference>
<dbReference type="EC" id="3.1.3.48" evidence="15"/>
<dbReference type="AlphaFoldDB" id="E2S041"/>
<dbReference type="CDD" id="cd02601">
    <property type="entry name" value="HAD_Eya"/>
    <property type="match status" value="1"/>
</dbReference>
<sequence length="723" mass="80546">MTIMEVEKPSSSNSVETDQESIASSDSENEELPMPRKHPKLLKDDFDNVFSSNCGKNANSTHGGHYSSEAWVYDKKSFNNTPLPALRPSLPNLNLSTSNENDSMPNITSVSGTSYSFDALDACSPLTKQYHNASNLLQNISTRQYFESTMGKYLENTDIKYPDKYYHQSASLSSDFTNSLSENKNVATSSSSYSFGHSSMLQSSGYTQPQNVITSKTVLPSQFSQFSSNLPSLTTSSFQTLGSNIYSSAFNIPYYANRLNAGTDTMNNNYLYNSNFINNGNSKSSGLSSSQNCTQIFPPYGNSSLFSPAIANNILSAQCGNNYHPSLISNGTNSVPNTPTTDHVPIGLQAPNMVSSANIESISASPFSPTIPIMGASMPSQPITSMAGSFETRHFPGDSSYNGSVYSDFDQPSSISFPSSSKYQRRKQKVINVTKKMSKSKKSHQAEPDHGLERIFIWDLDETIIIFHSLVTGEYAQKFGKDLTSTTALGMRIEELIYHISATQLFFTDLEDCDQIHIDDVSSDDNGQDLSDYSFETDGFTGGTSQNILQYPAAGRRGIDWMRKLAFRFRRVKDIYNMYRGNVDELLGHGKREQWIPIRMELEQISDSWHTFAIKSLSCINRRSNCLNVLVTSAHMIPTLAKCMLYGLGSFFPIENIYSATKVGKETCFQRIQTRFGRKCTYVVIGNRRDEEISSKQMGFPFWRISNHSDLINLHHALELGHL</sequence>
<gene>
    <name evidence="17" type="primary">eya</name>
</gene>
<name>E2S041_9CNID</name>
<evidence type="ECO:0000256" key="3">
    <source>
        <dbReference type="ARBA" id="ARBA00022473"/>
    </source>
</evidence>
<feature type="binding site" evidence="14">
    <location>
        <position position="461"/>
    </location>
    <ligand>
        <name>Mg(2+)</name>
        <dbReference type="ChEBI" id="CHEBI:18420"/>
    </ligand>
</feature>
<feature type="active site" description="Proton donor" evidence="13">
    <location>
        <position position="461"/>
    </location>
</feature>
<evidence type="ECO:0000256" key="1">
    <source>
        <dbReference type="ARBA" id="ARBA00004123"/>
    </source>
</evidence>
<keyword evidence="11" id="KW-0539">Nucleus</keyword>
<dbReference type="NCBIfam" id="TIGR01658">
    <property type="entry name" value="EYA-cons_domain"/>
    <property type="match status" value="1"/>
</dbReference>
<dbReference type="InterPro" id="IPR038102">
    <property type="entry name" value="EYA_dom_sf"/>
</dbReference>
<dbReference type="SFLD" id="SFLDS00003">
    <property type="entry name" value="Haloacid_Dehalogenase"/>
    <property type="match status" value="1"/>
</dbReference>
<accession>E2S041</accession>
<dbReference type="GO" id="GO:0046872">
    <property type="term" value="F:metal ion binding"/>
    <property type="evidence" value="ECO:0007669"/>
    <property type="project" value="UniProtKB-KW"/>
</dbReference>
<comment type="cofactor">
    <cofactor evidence="14 15">
        <name>Mg(2+)</name>
        <dbReference type="ChEBI" id="CHEBI:18420"/>
    </cofactor>
    <text evidence="14 15">Binds 1 Mg(2+) ion per subunit.</text>
</comment>
<keyword evidence="5 15" id="KW-0378">Hydrolase</keyword>
<evidence type="ECO:0000256" key="12">
    <source>
        <dbReference type="ARBA" id="ARBA00051722"/>
    </source>
</evidence>
<dbReference type="InterPro" id="IPR006545">
    <property type="entry name" value="EYA_dom"/>
</dbReference>
<keyword evidence="4 14" id="KW-0479">Metal-binding</keyword>
<dbReference type="GO" id="GO:0045739">
    <property type="term" value="P:positive regulation of DNA repair"/>
    <property type="evidence" value="ECO:0007669"/>
    <property type="project" value="TreeGrafter"/>
</dbReference>
<feature type="binding site" evidence="14">
    <location>
        <position position="459"/>
    </location>
    <ligand>
        <name>Mg(2+)</name>
        <dbReference type="ChEBI" id="CHEBI:18420"/>
    </ligand>
</feature>
<evidence type="ECO:0000256" key="16">
    <source>
        <dbReference type="SAM" id="MobiDB-lite"/>
    </source>
</evidence>
<evidence type="ECO:0000256" key="2">
    <source>
        <dbReference type="ARBA" id="ARBA00010501"/>
    </source>
</evidence>
<evidence type="ECO:0000256" key="7">
    <source>
        <dbReference type="ARBA" id="ARBA00022912"/>
    </source>
</evidence>
<evidence type="ECO:0000256" key="13">
    <source>
        <dbReference type="PIRSR" id="PIRSR628472-1"/>
    </source>
</evidence>
<evidence type="ECO:0000313" key="17">
    <source>
        <dbReference type="EMBL" id="BAJ22814.1"/>
    </source>
</evidence>
<keyword evidence="9" id="KW-0010">Activator</keyword>
<feature type="compositionally biased region" description="Polar residues" evidence="16">
    <location>
        <begin position="9"/>
        <end position="26"/>
    </location>
</feature>
<evidence type="ECO:0000256" key="15">
    <source>
        <dbReference type="RuleBase" id="RU362036"/>
    </source>
</evidence>
<keyword evidence="10" id="KW-0804">Transcription</keyword>
<evidence type="ECO:0000256" key="8">
    <source>
        <dbReference type="ARBA" id="ARBA00023015"/>
    </source>
</evidence>
<feature type="active site" description="Nucleophile" evidence="13">
    <location>
        <position position="459"/>
    </location>
</feature>
<evidence type="ECO:0000256" key="5">
    <source>
        <dbReference type="ARBA" id="ARBA00022801"/>
    </source>
</evidence>
<keyword evidence="3" id="KW-0217">Developmental protein</keyword>
<organism evidence="17">
    <name type="scientific">Cladonema radiatum</name>
    <dbReference type="NCBI Taxonomy" id="264074"/>
    <lineage>
        <taxon>Eukaryota</taxon>
        <taxon>Metazoa</taxon>
        <taxon>Cnidaria</taxon>
        <taxon>Hydrozoa</taxon>
        <taxon>Hydroidolina</taxon>
        <taxon>Anthoathecata</taxon>
        <taxon>Capitata</taxon>
        <taxon>Cladonematidae</taxon>
        <taxon>Cladonema</taxon>
    </lineage>
</organism>
<keyword evidence="6 14" id="KW-0460">Magnesium</keyword>
<comment type="subcellular location">
    <subcellularLocation>
        <location evidence="1">Nucleus</location>
    </subcellularLocation>
</comment>